<proteinExistence type="predicted"/>
<protein>
    <recommendedName>
        <fullName evidence="3">Metal-dependent HD superfamily phosphohydrolase</fullName>
    </recommendedName>
</protein>
<name>A0A931GV10_9BACT</name>
<dbReference type="PIRSF" id="PIRSF035170">
    <property type="entry name" value="HD_phosphohydro"/>
    <property type="match status" value="1"/>
</dbReference>
<keyword evidence="2" id="KW-1185">Reference proteome</keyword>
<evidence type="ECO:0008006" key="3">
    <source>
        <dbReference type="Google" id="ProtNLM"/>
    </source>
</evidence>
<reference evidence="1" key="1">
    <citation type="submission" date="2020-11" db="EMBL/GenBank/DDBJ databases">
        <title>Bacterial whole genome sequence for Panacibacter sp. DH6.</title>
        <authorList>
            <person name="Le V."/>
            <person name="Ko S."/>
            <person name="Ahn C.-Y."/>
            <person name="Oh H.-M."/>
        </authorList>
    </citation>
    <scope>NUCLEOTIDE SEQUENCE</scope>
    <source>
        <strain evidence="1">DH6</strain>
    </source>
</reference>
<accession>A0A931GV10</accession>
<evidence type="ECO:0000313" key="1">
    <source>
        <dbReference type="EMBL" id="MBG9375925.1"/>
    </source>
</evidence>
<dbReference type="Gene3D" id="1.10.3210.10">
    <property type="entry name" value="Hypothetical protein af1432"/>
    <property type="match status" value="1"/>
</dbReference>
<comment type="caution">
    <text evidence="1">The sequence shown here is derived from an EMBL/GenBank/DDBJ whole genome shotgun (WGS) entry which is preliminary data.</text>
</comment>
<evidence type="ECO:0000313" key="2">
    <source>
        <dbReference type="Proteomes" id="UP000628448"/>
    </source>
</evidence>
<dbReference type="PANTHER" id="PTHR21174:SF0">
    <property type="entry name" value="HD PHOSPHOHYDROLASE FAMILY PROTEIN-RELATED"/>
    <property type="match status" value="1"/>
</dbReference>
<sequence length="166" mass="19536">MLKEIFIHLLMAYNSDDALCKTYWNEVESAYTGRQRHYHNLLHLQQMYTQLEACRDYIEDWPTILFALFYHDLIYKARRRDNEAQSALTAARRLKAINYPQAKIALCSQHILATKSHVHSKSTDTNYFTDADLSILGSDSATYNAYAHHVRNEYKFYPGFLYKPSR</sequence>
<dbReference type="InterPro" id="IPR009218">
    <property type="entry name" value="HD_phosphohydro"/>
</dbReference>
<dbReference type="Proteomes" id="UP000628448">
    <property type="component" value="Unassembled WGS sequence"/>
</dbReference>
<organism evidence="1 2">
    <name type="scientific">Panacibacter microcysteis</name>
    <dbReference type="NCBI Taxonomy" id="2793269"/>
    <lineage>
        <taxon>Bacteria</taxon>
        <taxon>Pseudomonadati</taxon>
        <taxon>Bacteroidota</taxon>
        <taxon>Chitinophagia</taxon>
        <taxon>Chitinophagales</taxon>
        <taxon>Chitinophagaceae</taxon>
        <taxon>Panacibacter</taxon>
    </lineage>
</organism>
<gene>
    <name evidence="1" type="ORF">I5907_06745</name>
</gene>
<dbReference type="EMBL" id="JADWYR010000001">
    <property type="protein sequence ID" value="MBG9375925.1"/>
    <property type="molecule type" value="Genomic_DNA"/>
</dbReference>
<dbReference type="RefSeq" id="WP_196989950.1">
    <property type="nucleotide sequence ID" value="NZ_JADWYR010000001.1"/>
</dbReference>
<dbReference type="AlphaFoldDB" id="A0A931GV10"/>
<dbReference type="SUPFAM" id="SSF109604">
    <property type="entry name" value="HD-domain/PDEase-like"/>
    <property type="match status" value="1"/>
</dbReference>
<dbReference type="PANTHER" id="PTHR21174">
    <property type="match status" value="1"/>
</dbReference>